<dbReference type="EMBL" id="CM000884">
    <property type="protein sequence ID" value="KQJ82944.1"/>
    <property type="molecule type" value="Genomic_DNA"/>
</dbReference>
<evidence type="ECO:0000313" key="1">
    <source>
        <dbReference type="EMBL" id="KQJ82944.1"/>
    </source>
</evidence>
<gene>
    <name evidence="1" type="ORF">BRADI_5g12198v3</name>
</gene>
<proteinExistence type="predicted"/>
<dbReference type="InParanoid" id="A0A0Q3I9Z6"/>
<dbReference type="ExpressionAtlas" id="A0A0Q3I9Z6">
    <property type="expression patterns" value="baseline"/>
</dbReference>
<sequence>MGTRGKERRRFCLPEAAFPVRDVGGMRSRGAGANTIPWRLHVEPFRSKRAPVPCLNSIAVCVQVQVLIDTYVDSSLLYGSTCALWTVWR</sequence>
<evidence type="ECO:0000313" key="2">
    <source>
        <dbReference type="EnsemblPlants" id="KQJ82944"/>
    </source>
</evidence>
<dbReference type="AlphaFoldDB" id="A0A0Q3I9Z6"/>
<accession>A0A0Q3I9Z6</accession>
<protein>
    <submittedName>
        <fullName evidence="1 2">Uncharacterized protein</fullName>
    </submittedName>
</protein>
<keyword evidence="3" id="KW-1185">Reference proteome</keyword>
<dbReference type="EnsemblPlants" id="KQJ82944">
    <property type="protein sequence ID" value="KQJ82944"/>
    <property type="gene ID" value="BRADI_5g12198v3"/>
</dbReference>
<name>A0A0Q3I9Z6_BRADI</name>
<dbReference type="Proteomes" id="UP000008810">
    <property type="component" value="Chromosome 5"/>
</dbReference>
<evidence type="ECO:0000313" key="3">
    <source>
        <dbReference type="Proteomes" id="UP000008810"/>
    </source>
</evidence>
<reference evidence="2" key="3">
    <citation type="submission" date="2018-08" db="UniProtKB">
        <authorList>
            <consortium name="EnsemblPlants"/>
        </authorList>
    </citation>
    <scope>IDENTIFICATION</scope>
    <source>
        <strain evidence="2">cv. Bd21</strain>
    </source>
</reference>
<dbReference type="Gramene" id="KQJ82944">
    <property type="protein sequence ID" value="KQJ82944"/>
    <property type="gene ID" value="BRADI_5g12198v3"/>
</dbReference>
<reference evidence="1" key="2">
    <citation type="submission" date="2017-06" db="EMBL/GenBank/DDBJ databases">
        <title>WGS assembly of Brachypodium distachyon.</title>
        <authorList>
            <consortium name="The International Brachypodium Initiative"/>
            <person name="Lucas S."/>
            <person name="Harmon-Smith M."/>
            <person name="Lail K."/>
            <person name="Tice H."/>
            <person name="Grimwood J."/>
            <person name="Bruce D."/>
            <person name="Barry K."/>
            <person name="Shu S."/>
            <person name="Lindquist E."/>
            <person name="Wang M."/>
            <person name="Pitluck S."/>
            <person name="Vogel J.P."/>
            <person name="Garvin D.F."/>
            <person name="Mockler T.C."/>
            <person name="Schmutz J."/>
            <person name="Rokhsar D."/>
            <person name="Bevan M.W."/>
        </authorList>
    </citation>
    <scope>NUCLEOTIDE SEQUENCE</scope>
    <source>
        <strain evidence="1">Bd21</strain>
    </source>
</reference>
<reference evidence="1 2" key="1">
    <citation type="journal article" date="2010" name="Nature">
        <title>Genome sequencing and analysis of the model grass Brachypodium distachyon.</title>
        <authorList>
            <consortium name="International Brachypodium Initiative"/>
        </authorList>
    </citation>
    <scope>NUCLEOTIDE SEQUENCE [LARGE SCALE GENOMIC DNA]</scope>
    <source>
        <strain evidence="1 2">Bd21</strain>
    </source>
</reference>
<organism evidence="1">
    <name type="scientific">Brachypodium distachyon</name>
    <name type="common">Purple false brome</name>
    <name type="synonym">Trachynia distachya</name>
    <dbReference type="NCBI Taxonomy" id="15368"/>
    <lineage>
        <taxon>Eukaryota</taxon>
        <taxon>Viridiplantae</taxon>
        <taxon>Streptophyta</taxon>
        <taxon>Embryophyta</taxon>
        <taxon>Tracheophyta</taxon>
        <taxon>Spermatophyta</taxon>
        <taxon>Magnoliopsida</taxon>
        <taxon>Liliopsida</taxon>
        <taxon>Poales</taxon>
        <taxon>Poaceae</taxon>
        <taxon>BOP clade</taxon>
        <taxon>Pooideae</taxon>
        <taxon>Stipodae</taxon>
        <taxon>Brachypodieae</taxon>
        <taxon>Brachypodium</taxon>
    </lineage>
</organism>